<evidence type="ECO:0000313" key="3">
    <source>
        <dbReference type="EMBL" id="KAK9285096.1"/>
    </source>
</evidence>
<comment type="similarity">
    <text evidence="1">Belongs to the PPR family. P subfamily.</text>
</comment>
<sequence>MSSVVSYNILIDGCTMVVDSAGALEYFNERRSREIAPTKISYTTLMKAFSISGEALLLWNEIKERCGVKKEGEDSNSPSPPPLGPDEGLLDTLAGICVRAAFFRKALEIVACMEENGIPSNKTKYTRIYVEMHSRMFTSKHASKARQDRRIEKKNAAEAFKFWLGLPNSYNGSEWRLEPGVDYASDFA</sequence>
<dbReference type="PANTHER" id="PTHR46598:SF5">
    <property type="entry name" value="PENTACOTRIPEPTIDE-REPEAT REGION OF PRORP DOMAIN-CONTAINING PROTEIN"/>
    <property type="match status" value="1"/>
</dbReference>
<dbReference type="Pfam" id="PF13041">
    <property type="entry name" value="PPR_2"/>
    <property type="match status" value="1"/>
</dbReference>
<dbReference type="Gene3D" id="1.25.40.10">
    <property type="entry name" value="Tetratricopeptide repeat domain"/>
    <property type="match status" value="1"/>
</dbReference>
<reference evidence="3 4" key="1">
    <citation type="journal article" date="2024" name="Plant J.">
        <title>Genome sequences and population genomics reveal climatic adaptation and genomic divergence between two closely related sweetgum species.</title>
        <authorList>
            <person name="Xu W.Q."/>
            <person name="Ren C.Q."/>
            <person name="Zhang X.Y."/>
            <person name="Comes H.P."/>
            <person name="Liu X.H."/>
            <person name="Li Y.G."/>
            <person name="Kettle C.J."/>
            <person name="Jalonen R."/>
            <person name="Gaisberger H."/>
            <person name="Ma Y.Z."/>
            <person name="Qiu Y.X."/>
        </authorList>
    </citation>
    <scope>NUCLEOTIDE SEQUENCE [LARGE SCALE GENOMIC DNA]</scope>
    <source>
        <strain evidence="3">Hangzhou</strain>
    </source>
</reference>
<evidence type="ECO:0000256" key="1">
    <source>
        <dbReference type="ARBA" id="ARBA00007626"/>
    </source>
</evidence>
<dbReference type="InterPro" id="IPR011990">
    <property type="entry name" value="TPR-like_helical_dom_sf"/>
</dbReference>
<comment type="caution">
    <text evidence="3">The sequence shown here is derived from an EMBL/GenBank/DDBJ whole genome shotgun (WGS) entry which is preliminary data.</text>
</comment>
<organism evidence="3 4">
    <name type="scientific">Liquidambar formosana</name>
    <name type="common">Formosan gum</name>
    <dbReference type="NCBI Taxonomy" id="63359"/>
    <lineage>
        <taxon>Eukaryota</taxon>
        <taxon>Viridiplantae</taxon>
        <taxon>Streptophyta</taxon>
        <taxon>Embryophyta</taxon>
        <taxon>Tracheophyta</taxon>
        <taxon>Spermatophyta</taxon>
        <taxon>Magnoliopsida</taxon>
        <taxon>eudicotyledons</taxon>
        <taxon>Gunneridae</taxon>
        <taxon>Pentapetalae</taxon>
        <taxon>Saxifragales</taxon>
        <taxon>Altingiaceae</taxon>
        <taxon>Liquidambar</taxon>
    </lineage>
</organism>
<evidence type="ECO:0000256" key="2">
    <source>
        <dbReference type="ARBA" id="ARBA00022737"/>
    </source>
</evidence>
<dbReference type="PANTHER" id="PTHR46598">
    <property type="entry name" value="BNAC05G43320D PROTEIN"/>
    <property type="match status" value="1"/>
</dbReference>
<dbReference type="Proteomes" id="UP001415857">
    <property type="component" value="Unassembled WGS sequence"/>
</dbReference>
<proteinExistence type="inferred from homology"/>
<dbReference type="EMBL" id="JBBPBK010000005">
    <property type="protein sequence ID" value="KAK9285096.1"/>
    <property type="molecule type" value="Genomic_DNA"/>
</dbReference>
<dbReference type="InterPro" id="IPR002885">
    <property type="entry name" value="PPR_rpt"/>
</dbReference>
<evidence type="ECO:0000313" key="4">
    <source>
        <dbReference type="Proteomes" id="UP001415857"/>
    </source>
</evidence>
<accession>A0AAP0RUP3</accession>
<keyword evidence="2" id="KW-0677">Repeat</keyword>
<keyword evidence="4" id="KW-1185">Reference proteome</keyword>
<name>A0AAP0RUP3_LIQFO</name>
<dbReference type="AlphaFoldDB" id="A0AAP0RUP3"/>
<gene>
    <name evidence="3" type="ORF">L1049_024281</name>
</gene>
<evidence type="ECO:0008006" key="5">
    <source>
        <dbReference type="Google" id="ProtNLM"/>
    </source>
</evidence>
<protein>
    <recommendedName>
        <fullName evidence="5">Pentatricopeptide repeat-containing protein</fullName>
    </recommendedName>
</protein>